<sequence length="132" mass="15502">MMITKKNHDHNQKVKKKRFLITVNVIGSSGPLRFVVNDDDKVSDVIDSTLKMYARSGRLPVLGYDFKKFLLYPSNAEFEAMKENEAVGCCDERNFVMCKKQIHPQMTEPRSHTITPHRWNRRWKAWFKSLSL</sequence>
<dbReference type="PANTHER" id="PTHR33270:SF5">
    <property type="entry name" value="GB|AAC00605.1"/>
    <property type="match status" value="1"/>
</dbReference>
<name>A0A5N6NIL6_9ASTR</name>
<gene>
    <name evidence="2" type="ORF">E3N88_20413</name>
</gene>
<dbReference type="PANTHER" id="PTHR33270">
    <property type="entry name" value="BNAC05G50380D PROTEIN"/>
    <property type="match status" value="1"/>
</dbReference>
<evidence type="ECO:0000259" key="1">
    <source>
        <dbReference type="Pfam" id="PF23156"/>
    </source>
</evidence>
<proteinExistence type="predicted"/>
<comment type="caution">
    <text evidence="2">The sequence shown here is derived from an EMBL/GenBank/DDBJ whole genome shotgun (WGS) entry which is preliminary data.</text>
</comment>
<dbReference type="Pfam" id="PF23156">
    <property type="entry name" value="DUF7054"/>
    <property type="match status" value="1"/>
</dbReference>
<feature type="domain" description="DUF7054" evidence="1">
    <location>
        <begin position="15"/>
        <end position="98"/>
    </location>
</feature>
<keyword evidence="3" id="KW-1185">Reference proteome</keyword>
<reference evidence="2 3" key="1">
    <citation type="submission" date="2019-05" db="EMBL/GenBank/DDBJ databases">
        <title>Mikania micrantha, genome provides insights into the molecular mechanism of rapid growth.</title>
        <authorList>
            <person name="Liu B."/>
        </authorList>
    </citation>
    <scope>NUCLEOTIDE SEQUENCE [LARGE SCALE GENOMIC DNA]</scope>
    <source>
        <strain evidence="2">NLD-2019</strain>
        <tissue evidence="2">Leaf</tissue>
    </source>
</reference>
<dbReference type="Proteomes" id="UP000326396">
    <property type="component" value="Linkage Group LG19"/>
</dbReference>
<evidence type="ECO:0000313" key="2">
    <source>
        <dbReference type="EMBL" id="KAD4888340.1"/>
    </source>
</evidence>
<evidence type="ECO:0000313" key="3">
    <source>
        <dbReference type="Proteomes" id="UP000326396"/>
    </source>
</evidence>
<dbReference type="InterPro" id="IPR040358">
    <property type="entry name" value="At4g22758-like"/>
</dbReference>
<organism evidence="2 3">
    <name type="scientific">Mikania micrantha</name>
    <name type="common">bitter vine</name>
    <dbReference type="NCBI Taxonomy" id="192012"/>
    <lineage>
        <taxon>Eukaryota</taxon>
        <taxon>Viridiplantae</taxon>
        <taxon>Streptophyta</taxon>
        <taxon>Embryophyta</taxon>
        <taxon>Tracheophyta</taxon>
        <taxon>Spermatophyta</taxon>
        <taxon>Magnoliopsida</taxon>
        <taxon>eudicotyledons</taxon>
        <taxon>Gunneridae</taxon>
        <taxon>Pentapetalae</taxon>
        <taxon>asterids</taxon>
        <taxon>campanulids</taxon>
        <taxon>Asterales</taxon>
        <taxon>Asteraceae</taxon>
        <taxon>Asteroideae</taxon>
        <taxon>Heliantheae alliance</taxon>
        <taxon>Eupatorieae</taxon>
        <taxon>Mikania</taxon>
    </lineage>
</organism>
<protein>
    <recommendedName>
        <fullName evidence="1">DUF7054 domain-containing protein</fullName>
    </recommendedName>
</protein>
<accession>A0A5N6NIL6</accession>
<dbReference type="EMBL" id="SZYD01000011">
    <property type="protein sequence ID" value="KAD4888340.1"/>
    <property type="molecule type" value="Genomic_DNA"/>
</dbReference>
<dbReference type="InterPro" id="IPR055482">
    <property type="entry name" value="DUF7054"/>
</dbReference>
<dbReference type="OrthoDB" id="1919859at2759"/>
<dbReference type="AlphaFoldDB" id="A0A5N6NIL6"/>